<dbReference type="PANTHER" id="PTHR34145:SF68">
    <property type="entry name" value="FBD DOMAIN-CONTAINING PROTEIN"/>
    <property type="match status" value="1"/>
</dbReference>
<dbReference type="InterPro" id="IPR053772">
    <property type="entry name" value="At1g61320/At1g61330-like"/>
</dbReference>
<dbReference type="SUPFAM" id="SSF52047">
    <property type="entry name" value="RNI-like"/>
    <property type="match status" value="1"/>
</dbReference>
<dbReference type="GeneID" id="107772043"/>
<dbReference type="RefSeq" id="XP_016447010.2">
    <property type="nucleotide sequence ID" value="XM_016591524.2"/>
</dbReference>
<sequence>MGKRLRLYNYFALKKCQKRVCTAEDRISQLPEEILVYILSFLTVKEAADTSVLSRRWLRLWTCIPRLDFDATKPLDEVASQFKLRKRHMKKYLRWVNRTLQMCKGQRLDQFRVNFDLNKFAQREIDSWLEFALSREVQRLELDLLKGGEDIRDFDYCYTFPERLLGLNGFSSGLPHSINFQTSPLVSQNFKSVKMLLLKSVNVTGEVLEFFLHNCPFLEKMVVHGSGTLVNLEVVGPSLKLRHLEIWYCLNVESLKICDTNLKTLGTSSGKKLLLKNVPMLVEVDILGWPYTHILDDISSHLSCVLSQLEVLTLHASHSLLFLQENLEHYNLPELSKLKKFVLTIFGRKDQSLLGYTSIIRAAPQLKEFELQLTLSCPFQSNRECNKAIKCPLHHLKVVKLCGYYSGVVHLELVRYFLENAVGLKRIIIDPRNPIFSRVPLELEVIGKQQTARNLAKLQLEGEVPPDIELVIL</sequence>
<dbReference type="AlphaFoldDB" id="A0A1S3Y4C6"/>
<accession>A0A1S3Y4C6</accession>
<dbReference type="InterPro" id="IPR001810">
    <property type="entry name" value="F-box_dom"/>
</dbReference>
<dbReference type="Gene3D" id="1.20.1280.50">
    <property type="match status" value="1"/>
</dbReference>
<dbReference type="InterPro" id="IPR032675">
    <property type="entry name" value="LRR_dom_sf"/>
</dbReference>
<dbReference type="Gene3D" id="3.80.10.10">
    <property type="entry name" value="Ribonuclease Inhibitor"/>
    <property type="match status" value="1"/>
</dbReference>
<keyword evidence="1" id="KW-1185">Reference proteome</keyword>
<dbReference type="InterPro" id="IPR036047">
    <property type="entry name" value="F-box-like_dom_sf"/>
</dbReference>
<gene>
    <name evidence="2" type="primary">LOC107772043</name>
</gene>
<dbReference type="InterPro" id="IPR055357">
    <property type="entry name" value="LRR_At1g61320_AtMIF1"/>
</dbReference>
<organism evidence="1 2">
    <name type="scientific">Nicotiana tabacum</name>
    <name type="common">Common tobacco</name>
    <dbReference type="NCBI Taxonomy" id="4097"/>
    <lineage>
        <taxon>Eukaryota</taxon>
        <taxon>Viridiplantae</taxon>
        <taxon>Streptophyta</taxon>
        <taxon>Embryophyta</taxon>
        <taxon>Tracheophyta</taxon>
        <taxon>Spermatophyta</taxon>
        <taxon>Magnoliopsida</taxon>
        <taxon>eudicotyledons</taxon>
        <taxon>Gunneridae</taxon>
        <taxon>Pentapetalae</taxon>
        <taxon>asterids</taxon>
        <taxon>lamiids</taxon>
        <taxon>Solanales</taxon>
        <taxon>Solanaceae</taxon>
        <taxon>Nicotianoideae</taxon>
        <taxon>Nicotianeae</taxon>
        <taxon>Nicotiana</taxon>
    </lineage>
</organism>
<proteinExistence type="predicted"/>
<reference evidence="1" key="1">
    <citation type="journal article" date="2014" name="Nat. Commun.">
        <title>The tobacco genome sequence and its comparison with those of tomato and potato.</title>
        <authorList>
            <person name="Sierro N."/>
            <person name="Battey J.N."/>
            <person name="Ouadi S."/>
            <person name="Bakaher N."/>
            <person name="Bovet L."/>
            <person name="Willig A."/>
            <person name="Goepfert S."/>
            <person name="Peitsch M.C."/>
            <person name="Ivanov N.V."/>
        </authorList>
    </citation>
    <scope>NUCLEOTIDE SEQUENCE [LARGE SCALE GENOMIC DNA]</scope>
</reference>
<dbReference type="STRING" id="4097.A0A1S3Y4C6"/>
<dbReference type="Pfam" id="PF00646">
    <property type="entry name" value="F-box"/>
    <property type="match status" value="1"/>
</dbReference>
<dbReference type="Proteomes" id="UP000790787">
    <property type="component" value="Chromosome 12"/>
</dbReference>
<dbReference type="PANTHER" id="PTHR34145">
    <property type="entry name" value="OS02G0105600 PROTEIN"/>
    <property type="match status" value="1"/>
</dbReference>
<name>A0A1S3Y4C6_TOBAC</name>
<dbReference type="RefSeq" id="XP_016447010.1">
    <property type="nucleotide sequence ID" value="XM_016591524.1"/>
</dbReference>
<evidence type="ECO:0000313" key="2">
    <source>
        <dbReference type="RefSeq" id="XP_016447010.2"/>
    </source>
</evidence>
<reference evidence="2" key="2">
    <citation type="submission" date="2025-08" db="UniProtKB">
        <authorList>
            <consortium name="RefSeq"/>
        </authorList>
    </citation>
    <scope>IDENTIFICATION</scope>
    <source>
        <tissue evidence="2">Leaf</tissue>
    </source>
</reference>
<dbReference type="PaxDb" id="4097-A0A1S3Y4C6"/>
<dbReference type="KEGG" id="nta:107772043"/>
<dbReference type="OrthoDB" id="613853at2759"/>
<dbReference type="OMA" id="MENMELH"/>
<dbReference type="Pfam" id="PF23622">
    <property type="entry name" value="LRR_At1g61320_AtMIF1"/>
    <property type="match status" value="1"/>
</dbReference>
<evidence type="ECO:0000313" key="1">
    <source>
        <dbReference type="Proteomes" id="UP000790787"/>
    </source>
</evidence>
<dbReference type="InterPro" id="IPR053781">
    <property type="entry name" value="F-box_AtFBL13-like"/>
</dbReference>
<protein>
    <submittedName>
        <fullName evidence="2">F-box/LRR-repeat protein At3g26922</fullName>
    </submittedName>
</protein>
<dbReference type="CDD" id="cd22160">
    <property type="entry name" value="F-box_AtFBL13-like"/>
    <property type="match status" value="1"/>
</dbReference>
<dbReference type="PROSITE" id="PS50181">
    <property type="entry name" value="FBOX"/>
    <property type="match status" value="1"/>
</dbReference>
<dbReference type="SUPFAM" id="SSF81383">
    <property type="entry name" value="F-box domain"/>
    <property type="match status" value="1"/>
</dbReference>